<reference evidence="2 3" key="1">
    <citation type="submission" date="2023-05" db="EMBL/GenBank/DDBJ databases">
        <title>Adaptations of aquatic viruses from atmosphere-close ecosystems of the Central Arctic Ocean.</title>
        <authorList>
            <person name="Rahlff J."/>
            <person name="Holmfeldt K."/>
        </authorList>
    </citation>
    <scope>NUCLEOTIDE SEQUENCE [LARGE SCALE GENOMIC DNA]</scope>
    <source>
        <strain evidence="2 3">Arc14</strain>
    </source>
</reference>
<evidence type="ECO:0008006" key="4">
    <source>
        <dbReference type="Google" id="ProtNLM"/>
    </source>
</evidence>
<organism evidence="2 3">
    <name type="scientific">Flavobacterium frigidarium</name>
    <dbReference type="NCBI Taxonomy" id="99286"/>
    <lineage>
        <taxon>Bacteria</taxon>
        <taxon>Pseudomonadati</taxon>
        <taxon>Bacteroidota</taxon>
        <taxon>Flavobacteriia</taxon>
        <taxon>Flavobacteriales</taxon>
        <taxon>Flavobacteriaceae</taxon>
        <taxon>Flavobacterium</taxon>
    </lineage>
</organism>
<sequence length="154" mass="15981">MKRIFTTMIALALVSISTVACSSDNNETVEVQVDTANPVGAFTAIKTGTLTAQNGTPTKGLIETGVDNSNTTFVHLGSDFTTELGTGTATIYLSRTATFTASPGTGNPDLKLIGIVNKNGEAFYKVDGTIPAGLDYVIVWCGSANIPFGNGLLK</sequence>
<keyword evidence="3" id="KW-1185">Reference proteome</keyword>
<keyword evidence="1" id="KW-0732">Signal</keyword>
<proteinExistence type="predicted"/>
<evidence type="ECO:0000313" key="3">
    <source>
        <dbReference type="Proteomes" id="UP001568894"/>
    </source>
</evidence>
<comment type="caution">
    <text evidence="2">The sequence shown here is derived from an EMBL/GenBank/DDBJ whole genome shotgun (WGS) entry which is preliminary data.</text>
</comment>
<evidence type="ECO:0000313" key="2">
    <source>
        <dbReference type="EMBL" id="MEZ7513698.1"/>
    </source>
</evidence>
<protein>
    <recommendedName>
        <fullName evidence="4">Electron transfer DM13</fullName>
    </recommendedName>
</protein>
<accession>A0ABV4K7T2</accession>
<dbReference type="PROSITE" id="PS51257">
    <property type="entry name" value="PROKAR_LIPOPROTEIN"/>
    <property type="match status" value="1"/>
</dbReference>
<dbReference type="RefSeq" id="WP_026708141.1">
    <property type="nucleotide sequence ID" value="NZ_CAXBLC010000046.1"/>
</dbReference>
<name>A0ABV4K7T2_9FLAO</name>
<feature type="chain" id="PRO_5047380028" description="Electron transfer DM13" evidence="1">
    <location>
        <begin position="23"/>
        <end position="154"/>
    </location>
</feature>
<feature type="signal peptide" evidence="1">
    <location>
        <begin position="1"/>
        <end position="22"/>
    </location>
</feature>
<evidence type="ECO:0000256" key="1">
    <source>
        <dbReference type="SAM" id="SignalP"/>
    </source>
</evidence>
<gene>
    <name evidence="2" type="ORF">QO192_00235</name>
</gene>
<dbReference type="EMBL" id="JASMRN010000001">
    <property type="protein sequence ID" value="MEZ7513698.1"/>
    <property type="molecule type" value="Genomic_DNA"/>
</dbReference>
<dbReference type="Proteomes" id="UP001568894">
    <property type="component" value="Unassembled WGS sequence"/>
</dbReference>